<proteinExistence type="predicted"/>
<dbReference type="AlphaFoldDB" id="N0CXJ0"/>
<gene>
    <name evidence="1" type="ORF">SFUL_5537</name>
</gene>
<sequence length="227" mass="25218">MIRAHVAALLAYVDKLDPSRAPTTQEAVLERLDAWADVLLEVEPRAPHPEGHNWDASHVVRRHVATSPYPIKPSDVSRPWYAFRADLIRRHAGTFEPRLHPEIDPDAAPGRAYFDALRGSMRAIASGEQPPVTSRAIGPVALAPETPQQAYQREELVRRMKAGHRAGREENARRLALVSRFPDLLTAMHRLPGQRMWRGSVGGNARVAAIVAEAEARAVNTLEEQHA</sequence>
<dbReference type="Proteomes" id="UP000013304">
    <property type="component" value="Chromosome"/>
</dbReference>
<protein>
    <submittedName>
        <fullName evidence="1">Putative cell surface glycoprotein</fullName>
    </submittedName>
</protein>
<dbReference type="PATRIC" id="fig|1303692.3.peg.5562"/>
<dbReference type="HOGENOM" id="CLU_1219143_0_0_11"/>
<reference evidence="1 2" key="1">
    <citation type="submission" date="2013-04" db="EMBL/GenBank/DDBJ databases">
        <title>Complete genome sequence of Streptomyces fulvissimus.</title>
        <authorList>
            <person name="Myronovskyi M."/>
            <person name="Tokovenko B."/>
            <person name="Manderscheid N."/>
            <person name="Petzke L."/>
            <person name="Luzhetskyy A."/>
        </authorList>
    </citation>
    <scope>NUCLEOTIDE SEQUENCE [LARGE SCALE GENOMIC DNA]</scope>
    <source>
        <strain evidence="1 2">DSM 40593</strain>
    </source>
</reference>
<evidence type="ECO:0000313" key="1">
    <source>
        <dbReference type="EMBL" id="AGK80425.1"/>
    </source>
</evidence>
<dbReference type="RefSeq" id="WP_015611728.1">
    <property type="nucleotide sequence ID" value="NC_021177.1"/>
</dbReference>
<accession>N0CXJ0</accession>
<dbReference type="EMBL" id="CP005080">
    <property type="protein sequence ID" value="AGK80425.1"/>
    <property type="molecule type" value="Genomic_DNA"/>
</dbReference>
<dbReference type="KEGG" id="sfi:SFUL_5537"/>
<organism evidence="1 2">
    <name type="scientific">Streptomyces microflavus DSM 40593</name>
    <dbReference type="NCBI Taxonomy" id="1303692"/>
    <lineage>
        <taxon>Bacteria</taxon>
        <taxon>Bacillati</taxon>
        <taxon>Actinomycetota</taxon>
        <taxon>Actinomycetes</taxon>
        <taxon>Kitasatosporales</taxon>
        <taxon>Streptomycetaceae</taxon>
        <taxon>Streptomyces</taxon>
    </lineage>
</organism>
<evidence type="ECO:0000313" key="2">
    <source>
        <dbReference type="Proteomes" id="UP000013304"/>
    </source>
</evidence>
<name>N0CXJ0_STRMI</name>
<dbReference type="OrthoDB" id="4222963at2"/>